<keyword evidence="4" id="KW-1185">Reference proteome</keyword>
<feature type="compositionally biased region" description="Low complexity" evidence="1">
    <location>
        <begin position="20"/>
        <end position="40"/>
    </location>
</feature>
<protein>
    <submittedName>
        <fullName evidence="3">S-adenosyl-L-methionine-dependent methyltransferase</fullName>
    </submittedName>
</protein>
<dbReference type="Proteomes" id="UP000439903">
    <property type="component" value="Unassembled WGS sequence"/>
</dbReference>
<dbReference type="CDD" id="cd02440">
    <property type="entry name" value="AdoMet_MTases"/>
    <property type="match status" value="1"/>
</dbReference>
<keyword evidence="3" id="KW-0489">Methyltransferase</keyword>
<dbReference type="PANTHER" id="PTHR43591">
    <property type="entry name" value="METHYLTRANSFERASE"/>
    <property type="match status" value="1"/>
</dbReference>
<dbReference type="Pfam" id="PF13649">
    <property type="entry name" value="Methyltransf_25"/>
    <property type="match status" value="1"/>
</dbReference>
<dbReference type="SUPFAM" id="SSF53335">
    <property type="entry name" value="S-adenosyl-L-methionine-dependent methyltransferases"/>
    <property type="match status" value="1"/>
</dbReference>
<dbReference type="AlphaFoldDB" id="A0A8H4B440"/>
<evidence type="ECO:0000259" key="2">
    <source>
        <dbReference type="Pfam" id="PF13649"/>
    </source>
</evidence>
<accession>A0A8H4B440</accession>
<feature type="region of interest" description="Disordered" evidence="1">
    <location>
        <begin position="1"/>
        <end position="40"/>
    </location>
</feature>
<name>A0A8H4B440_GIGMA</name>
<comment type="caution">
    <text evidence="3">The sequence shown here is derived from an EMBL/GenBank/DDBJ whole genome shotgun (WGS) entry which is preliminary data.</text>
</comment>
<dbReference type="OrthoDB" id="2013972at2759"/>
<keyword evidence="3" id="KW-0808">Transferase</keyword>
<evidence type="ECO:0000256" key="1">
    <source>
        <dbReference type="SAM" id="MobiDB-lite"/>
    </source>
</evidence>
<dbReference type="GO" id="GO:0032259">
    <property type="term" value="P:methylation"/>
    <property type="evidence" value="ECO:0007669"/>
    <property type="project" value="UniProtKB-KW"/>
</dbReference>
<dbReference type="InterPro" id="IPR029063">
    <property type="entry name" value="SAM-dependent_MTases_sf"/>
</dbReference>
<gene>
    <name evidence="3" type="ORF">F8M41_011743</name>
</gene>
<dbReference type="GO" id="GO:0008168">
    <property type="term" value="F:methyltransferase activity"/>
    <property type="evidence" value="ECO:0007669"/>
    <property type="project" value="UniProtKB-KW"/>
</dbReference>
<feature type="compositionally biased region" description="Basic residues" evidence="1">
    <location>
        <begin position="1"/>
        <end position="17"/>
    </location>
</feature>
<dbReference type="InterPro" id="IPR041698">
    <property type="entry name" value="Methyltransf_25"/>
</dbReference>
<evidence type="ECO:0000313" key="4">
    <source>
        <dbReference type="Proteomes" id="UP000439903"/>
    </source>
</evidence>
<reference evidence="3 4" key="1">
    <citation type="journal article" date="2019" name="Environ. Microbiol.">
        <title>At the nexus of three kingdoms: the genome of the mycorrhizal fungus Gigaspora margarita provides insights into plant, endobacterial and fungal interactions.</title>
        <authorList>
            <person name="Venice F."/>
            <person name="Ghignone S."/>
            <person name="Salvioli di Fossalunga A."/>
            <person name="Amselem J."/>
            <person name="Novero M."/>
            <person name="Xianan X."/>
            <person name="Sedzielewska Toro K."/>
            <person name="Morin E."/>
            <person name="Lipzen A."/>
            <person name="Grigoriev I.V."/>
            <person name="Henrissat B."/>
            <person name="Martin F.M."/>
            <person name="Bonfante P."/>
        </authorList>
    </citation>
    <scope>NUCLEOTIDE SEQUENCE [LARGE SCALE GENOMIC DNA]</scope>
    <source>
        <strain evidence="3 4">BEG34</strain>
    </source>
</reference>
<dbReference type="Gene3D" id="3.40.50.150">
    <property type="entry name" value="Vaccinia Virus protein VP39"/>
    <property type="match status" value="1"/>
</dbReference>
<sequence length="328" mass="37180">MGNSLSHKRSFKKKKDKGKNSLSVNDCSDSSSVKSYHSSNDNKFTTPVEILDGRPYFSEETYLYPVDWEEADRIQLKHFMLKLTIGGNYTAPLAKIIKPGSKILDIACGAGHWSFEMAQEFLNAEVYGVDILAQFPSEIKPPNCHFTECNIKDGLPFDDNEFDYVFMRYLHLVMKEDQWIPLSNEINRVLKPGGFVESVELDACPHSLGPVGNQLYKKLYEPLIELRGIDLRFAPKIESTFRSAGFENVTSICKDIKLGKWGGKIGELWASNFKASLTSLRPVLTPIAKMTKKEWDSDIETIANKEFDLYSSYSILYISLGTKRRTQG</sequence>
<organism evidence="3 4">
    <name type="scientific">Gigaspora margarita</name>
    <dbReference type="NCBI Taxonomy" id="4874"/>
    <lineage>
        <taxon>Eukaryota</taxon>
        <taxon>Fungi</taxon>
        <taxon>Fungi incertae sedis</taxon>
        <taxon>Mucoromycota</taxon>
        <taxon>Glomeromycotina</taxon>
        <taxon>Glomeromycetes</taxon>
        <taxon>Diversisporales</taxon>
        <taxon>Gigasporaceae</taxon>
        <taxon>Gigaspora</taxon>
    </lineage>
</organism>
<feature type="domain" description="Methyltransferase" evidence="2">
    <location>
        <begin position="103"/>
        <end position="194"/>
    </location>
</feature>
<proteinExistence type="predicted"/>
<dbReference type="EMBL" id="WTPW01000025">
    <property type="protein sequence ID" value="KAF0557932.1"/>
    <property type="molecule type" value="Genomic_DNA"/>
</dbReference>
<evidence type="ECO:0000313" key="3">
    <source>
        <dbReference type="EMBL" id="KAF0557932.1"/>
    </source>
</evidence>